<dbReference type="Gramene" id="C.cajan_27478.t">
    <property type="protein sequence ID" value="C.cajan_27478.t.cds1"/>
    <property type="gene ID" value="C.cajan_27478"/>
</dbReference>
<dbReference type="Pfam" id="PF07727">
    <property type="entry name" value="RVT_2"/>
    <property type="match status" value="1"/>
</dbReference>
<keyword evidence="3" id="KW-1185">Reference proteome</keyword>
<dbReference type="AlphaFoldDB" id="A0A151S5M8"/>
<protein>
    <submittedName>
        <fullName evidence="2">Retrovirus-related Pol polyprotein from transposon TNT 1-94</fullName>
    </submittedName>
</protein>
<name>A0A151S5M8_CAJCA</name>
<dbReference type="InterPro" id="IPR013103">
    <property type="entry name" value="RVT_2"/>
</dbReference>
<gene>
    <name evidence="2" type="ORF">KK1_028107</name>
</gene>
<dbReference type="OMA" id="EYIAMAN"/>
<feature type="domain" description="Reverse transcriptase Ty1/copia-type" evidence="1">
    <location>
        <begin position="11"/>
        <end position="254"/>
    </location>
</feature>
<dbReference type="SUPFAM" id="SSF56672">
    <property type="entry name" value="DNA/RNA polymerases"/>
    <property type="match status" value="1"/>
</dbReference>
<dbReference type="PANTHER" id="PTHR11439">
    <property type="entry name" value="GAG-POL-RELATED RETROTRANSPOSON"/>
    <property type="match status" value="1"/>
</dbReference>
<evidence type="ECO:0000259" key="1">
    <source>
        <dbReference type="Pfam" id="PF07727"/>
    </source>
</evidence>
<dbReference type="InterPro" id="IPR043502">
    <property type="entry name" value="DNA/RNA_pol_sf"/>
</dbReference>
<accession>A0A151S5M8</accession>
<dbReference type="EMBL" id="KQ483461">
    <property type="protein sequence ID" value="KYP50123.1"/>
    <property type="molecule type" value="Genomic_DNA"/>
</dbReference>
<sequence length="502" mass="57209">MQEELDAIQRNQTWALTDLPKNHMPITVKWVYKTKLNPDGSVARYKARLVAKGFLQREGLNYKEIYAPVARMETIRTVVALASYKGWQMHQMDVKSAFLNGELEEEVYVTQPPGFKVVGEEHKVLKLKKALYGLKQAPRAWNNKIDGFLVQQGFVKCAVEYGIYSRIENGEVLIICLYVDDLLITGSNIKMIEEFKRRMKVQFEMTDLGRLSYFIGMEFINSKKGILLHQSKYAKDVLKKFRMSECNATTTPVEANLKLDKDEDGKSVNATLYRQMVGCLRYLCCSRPDICFSVGLLSRFMENPKASHFAAGRRVLNYIKGTVDYGILLPNATHQFGGELVGYSDSDWTGDKDECRSTTGYIFLLGKSPISWCSKLQPVVALSSCEAEYISTAYTACQALWLESLVNQILARPEKTITLKIDNKSAINLTKNPIHHGRSKHIETRFHFIREKVREKKLQLEHCGTKEQLAYIMTKPLNTRKFIEFRKGLNVKSVAELGSCVS</sequence>
<evidence type="ECO:0000313" key="3">
    <source>
        <dbReference type="Proteomes" id="UP000075243"/>
    </source>
</evidence>
<evidence type="ECO:0000313" key="2">
    <source>
        <dbReference type="EMBL" id="KYP50123.1"/>
    </source>
</evidence>
<proteinExistence type="predicted"/>
<organism evidence="2 3">
    <name type="scientific">Cajanus cajan</name>
    <name type="common">Pigeon pea</name>
    <name type="synonym">Cajanus indicus</name>
    <dbReference type="NCBI Taxonomy" id="3821"/>
    <lineage>
        <taxon>Eukaryota</taxon>
        <taxon>Viridiplantae</taxon>
        <taxon>Streptophyta</taxon>
        <taxon>Embryophyta</taxon>
        <taxon>Tracheophyta</taxon>
        <taxon>Spermatophyta</taxon>
        <taxon>Magnoliopsida</taxon>
        <taxon>eudicotyledons</taxon>
        <taxon>Gunneridae</taxon>
        <taxon>Pentapetalae</taxon>
        <taxon>rosids</taxon>
        <taxon>fabids</taxon>
        <taxon>Fabales</taxon>
        <taxon>Fabaceae</taxon>
        <taxon>Papilionoideae</taxon>
        <taxon>50 kb inversion clade</taxon>
        <taxon>NPAAA clade</taxon>
        <taxon>indigoferoid/millettioid clade</taxon>
        <taxon>Phaseoleae</taxon>
        <taxon>Cajanus</taxon>
    </lineage>
</organism>
<dbReference type="CDD" id="cd09272">
    <property type="entry name" value="RNase_HI_RT_Ty1"/>
    <property type="match status" value="1"/>
</dbReference>
<dbReference type="Proteomes" id="UP000075243">
    <property type="component" value="Unassembled WGS sequence"/>
</dbReference>
<dbReference type="PANTHER" id="PTHR11439:SF515">
    <property type="entry name" value="GAG-POL POLYPROTEIN"/>
    <property type="match status" value="1"/>
</dbReference>
<reference evidence="2" key="1">
    <citation type="journal article" date="2012" name="Nat. Biotechnol.">
        <title>Draft genome sequence of pigeonpea (Cajanus cajan), an orphan legume crop of resource-poor farmers.</title>
        <authorList>
            <person name="Varshney R.K."/>
            <person name="Chen W."/>
            <person name="Li Y."/>
            <person name="Bharti A.K."/>
            <person name="Saxena R.K."/>
            <person name="Schlueter J.A."/>
            <person name="Donoghue M.T."/>
            <person name="Azam S."/>
            <person name="Fan G."/>
            <person name="Whaley A.M."/>
            <person name="Farmer A.D."/>
            <person name="Sheridan J."/>
            <person name="Iwata A."/>
            <person name="Tuteja R."/>
            <person name="Penmetsa R.V."/>
            <person name="Wu W."/>
            <person name="Upadhyaya H.D."/>
            <person name="Yang S.P."/>
            <person name="Shah T."/>
            <person name="Saxena K.B."/>
            <person name="Michael T."/>
            <person name="McCombie W.R."/>
            <person name="Yang B."/>
            <person name="Zhang G."/>
            <person name="Yang H."/>
            <person name="Wang J."/>
            <person name="Spillane C."/>
            <person name="Cook D.R."/>
            <person name="May G.D."/>
            <person name="Xu X."/>
            <person name="Jackson S.A."/>
        </authorList>
    </citation>
    <scope>NUCLEOTIDE SEQUENCE [LARGE SCALE GENOMIC DNA]</scope>
</reference>